<protein>
    <submittedName>
        <fullName evidence="1">Copper homeostasis protein CutC</fullName>
    </submittedName>
</protein>
<dbReference type="AlphaFoldDB" id="A0A6L3N7A5"/>
<gene>
    <name evidence="1" type="ORF">F7R13_30265</name>
</gene>
<accession>A0A6L3N7A5</accession>
<evidence type="ECO:0000313" key="1">
    <source>
        <dbReference type="EMBL" id="KAB0648629.1"/>
    </source>
</evidence>
<feature type="non-terminal residue" evidence="1">
    <location>
        <position position="1"/>
    </location>
</feature>
<name>A0A6L3N7A5_9BURK</name>
<reference evidence="1 2" key="1">
    <citation type="submission" date="2019-09" db="EMBL/GenBank/DDBJ databases">
        <title>Draft genome sequences of 48 bacterial type strains from the CCUG.</title>
        <authorList>
            <person name="Tunovic T."/>
            <person name="Pineiro-Iglesias B."/>
            <person name="Unosson C."/>
            <person name="Inganas E."/>
            <person name="Ohlen M."/>
            <person name="Cardew S."/>
            <person name="Jensie-Markopoulos S."/>
            <person name="Salva-Serra F."/>
            <person name="Jaen-Luchoro D."/>
            <person name="Karlsson R."/>
            <person name="Svensson-Stadler L."/>
            <person name="Chun J."/>
            <person name="Moore E."/>
        </authorList>
    </citation>
    <scope>NUCLEOTIDE SEQUENCE [LARGE SCALE GENOMIC DNA]</scope>
    <source>
        <strain evidence="1 2">CCUG 65687</strain>
    </source>
</reference>
<evidence type="ECO:0000313" key="2">
    <source>
        <dbReference type="Proteomes" id="UP000473571"/>
    </source>
</evidence>
<dbReference type="EMBL" id="VZOL01000789">
    <property type="protein sequence ID" value="KAB0648629.1"/>
    <property type="molecule type" value="Genomic_DNA"/>
</dbReference>
<proteinExistence type="predicted"/>
<organism evidence="1 2">
    <name type="scientific">Burkholderia territorii</name>
    <dbReference type="NCBI Taxonomy" id="1503055"/>
    <lineage>
        <taxon>Bacteria</taxon>
        <taxon>Pseudomonadati</taxon>
        <taxon>Pseudomonadota</taxon>
        <taxon>Betaproteobacteria</taxon>
        <taxon>Burkholderiales</taxon>
        <taxon>Burkholderiaceae</taxon>
        <taxon>Burkholderia</taxon>
        <taxon>Burkholderia cepacia complex</taxon>
    </lineage>
</organism>
<sequence>GEVLAPVDEQRVERVRAALDGAAAHV</sequence>
<comment type="caution">
    <text evidence="1">The sequence shown here is derived from an EMBL/GenBank/DDBJ whole genome shotgun (WGS) entry which is preliminary data.</text>
</comment>
<dbReference type="Proteomes" id="UP000473571">
    <property type="component" value="Unassembled WGS sequence"/>
</dbReference>